<sequence length="172" mass="19848">MSQSDSDNSLRSSSVDSLVPVPLRKTFYSNTSVCGVIDDNEFITDSGSFLTASDSQQNCCRTSSSKSFELSVDFSPQTLKDWLRLAKILISRTENPQNKHLIAKKTDELQDFFYFLAIEYFSTENFFEEFLEQKREEFIDNWQNVVDDCVNIFDLLLEVIDNIDLDNSFRKA</sequence>
<keyword evidence="2" id="KW-1185">Reference proteome</keyword>
<proteinExistence type="predicted"/>
<dbReference type="Proteomes" id="UP001153712">
    <property type="component" value="Chromosome 6"/>
</dbReference>
<dbReference type="AlphaFoldDB" id="A0A9N9TVE8"/>
<evidence type="ECO:0000313" key="1">
    <source>
        <dbReference type="EMBL" id="CAG9863041.1"/>
    </source>
</evidence>
<evidence type="ECO:0000313" key="2">
    <source>
        <dbReference type="Proteomes" id="UP001153712"/>
    </source>
</evidence>
<gene>
    <name evidence="1" type="ORF">PHYEVI_LOCUS9342</name>
</gene>
<reference evidence="1" key="1">
    <citation type="submission" date="2022-01" db="EMBL/GenBank/DDBJ databases">
        <authorList>
            <person name="King R."/>
        </authorList>
    </citation>
    <scope>NUCLEOTIDE SEQUENCE</scope>
</reference>
<organism evidence="1 2">
    <name type="scientific">Phyllotreta striolata</name>
    <name type="common">Striped flea beetle</name>
    <name type="synonym">Crioceris striolata</name>
    <dbReference type="NCBI Taxonomy" id="444603"/>
    <lineage>
        <taxon>Eukaryota</taxon>
        <taxon>Metazoa</taxon>
        <taxon>Ecdysozoa</taxon>
        <taxon>Arthropoda</taxon>
        <taxon>Hexapoda</taxon>
        <taxon>Insecta</taxon>
        <taxon>Pterygota</taxon>
        <taxon>Neoptera</taxon>
        <taxon>Endopterygota</taxon>
        <taxon>Coleoptera</taxon>
        <taxon>Polyphaga</taxon>
        <taxon>Cucujiformia</taxon>
        <taxon>Chrysomeloidea</taxon>
        <taxon>Chrysomelidae</taxon>
        <taxon>Galerucinae</taxon>
        <taxon>Alticini</taxon>
        <taxon>Phyllotreta</taxon>
    </lineage>
</organism>
<protein>
    <submittedName>
        <fullName evidence="1">Uncharacterized protein</fullName>
    </submittedName>
</protein>
<dbReference type="EMBL" id="OU900099">
    <property type="protein sequence ID" value="CAG9863041.1"/>
    <property type="molecule type" value="Genomic_DNA"/>
</dbReference>
<name>A0A9N9TVE8_PHYSR</name>
<dbReference type="OrthoDB" id="6778045at2759"/>
<accession>A0A9N9TVE8</accession>